<protein>
    <recommendedName>
        <fullName evidence="3">Secreted protein</fullName>
    </recommendedName>
</protein>
<gene>
    <name evidence="2" type="ORF">OOU_Y34scaffold00211g1</name>
</gene>
<dbReference type="Proteomes" id="UP000011086">
    <property type="component" value="Unassembled WGS sequence"/>
</dbReference>
<evidence type="ECO:0000313" key="2">
    <source>
        <dbReference type="EMBL" id="ELQ42384.1"/>
    </source>
</evidence>
<name>A0AA97P5Q1_PYRO3</name>
<organism evidence="2">
    <name type="scientific">Pyricularia oryzae (strain Y34)</name>
    <name type="common">Rice blast fungus</name>
    <name type="synonym">Magnaporthe oryzae</name>
    <dbReference type="NCBI Taxonomy" id="1143189"/>
    <lineage>
        <taxon>Eukaryota</taxon>
        <taxon>Fungi</taxon>
        <taxon>Dikarya</taxon>
        <taxon>Ascomycota</taxon>
        <taxon>Pezizomycotina</taxon>
        <taxon>Sordariomycetes</taxon>
        <taxon>Sordariomycetidae</taxon>
        <taxon>Magnaporthales</taxon>
        <taxon>Pyriculariaceae</taxon>
        <taxon>Pyricularia</taxon>
    </lineage>
</organism>
<dbReference type="AlphaFoldDB" id="A0AA97P5Q1"/>
<keyword evidence="1" id="KW-0732">Signal</keyword>
<sequence length="130" mass="13981">MVSFTHVLALAAASFAAAGPISQESQSLERRAQDWTCPSFTHVNADYNPLGCCVYGNNAVECCNLPGKLFNGQPYNAQSLSCDSEWFSSLGKWTLLWDCAQGFKSGAACVGVPKMPKVTITWPVEPQSGN</sequence>
<accession>A0AA97P5Q1</accession>
<reference evidence="2" key="1">
    <citation type="journal article" date="2012" name="PLoS Genet.">
        <title>Comparative analysis of the genomes of two field isolates of the rice blast fungus Magnaporthe oryzae.</title>
        <authorList>
            <person name="Xue M."/>
            <person name="Yang J."/>
            <person name="Li Z."/>
            <person name="Hu S."/>
            <person name="Yao N."/>
            <person name="Dean R.A."/>
            <person name="Zhao W."/>
            <person name="Shen M."/>
            <person name="Zhang H."/>
            <person name="Li C."/>
            <person name="Liu L."/>
            <person name="Cao L."/>
            <person name="Xu X."/>
            <person name="Xing Y."/>
            <person name="Hsiang T."/>
            <person name="Zhang Z."/>
            <person name="Xu J.R."/>
            <person name="Peng Y.L."/>
        </authorList>
    </citation>
    <scope>NUCLEOTIDE SEQUENCE</scope>
    <source>
        <strain evidence="2">Y34</strain>
    </source>
</reference>
<proteinExistence type="predicted"/>
<dbReference type="EMBL" id="JH793268">
    <property type="protein sequence ID" value="ELQ42384.1"/>
    <property type="molecule type" value="Genomic_DNA"/>
</dbReference>
<feature type="signal peptide" evidence="1">
    <location>
        <begin position="1"/>
        <end position="18"/>
    </location>
</feature>
<feature type="chain" id="PRO_5041645092" description="Secreted protein" evidence="1">
    <location>
        <begin position="19"/>
        <end position="130"/>
    </location>
</feature>
<evidence type="ECO:0008006" key="3">
    <source>
        <dbReference type="Google" id="ProtNLM"/>
    </source>
</evidence>
<evidence type="ECO:0000256" key="1">
    <source>
        <dbReference type="SAM" id="SignalP"/>
    </source>
</evidence>